<feature type="transmembrane region" description="Helical" evidence="5">
    <location>
        <begin position="73"/>
        <end position="94"/>
    </location>
</feature>
<name>A0A7E5WPI0_TRINI</name>
<keyword evidence="6" id="KW-1185">Reference proteome</keyword>
<reference evidence="7" key="1">
    <citation type="submission" date="2025-08" db="UniProtKB">
        <authorList>
            <consortium name="RefSeq"/>
        </authorList>
    </citation>
    <scope>IDENTIFICATION</scope>
</reference>
<dbReference type="Gene3D" id="1.10.1450.10">
    <property type="entry name" value="Tetraspanin"/>
    <property type="match status" value="1"/>
</dbReference>
<dbReference type="Pfam" id="PF00335">
    <property type="entry name" value="Tetraspanin"/>
    <property type="match status" value="1"/>
</dbReference>
<keyword evidence="4 5" id="KW-0472">Membrane</keyword>
<dbReference type="AlphaFoldDB" id="A0A7E5WPI0"/>
<accession>A0A7E5WPI0</accession>
<dbReference type="GeneID" id="113504476"/>
<dbReference type="PANTHER" id="PTHR19282:SF417">
    <property type="entry name" value="TETRASPANIN TSPA-RELATED"/>
    <property type="match status" value="1"/>
</dbReference>
<dbReference type="InterPro" id="IPR008952">
    <property type="entry name" value="Tetraspanin_EC2_sf"/>
</dbReference>
<evidence type="ECO:0000256" key="3">
    <source>
        <dbReference type="ARBA" id="ARBA00022989"/>
    </source>
</evidence>
<dbReference type="OrthoDB" id="9972904at2759"/>
<keyword evidence="2 5" id="KW-0812">Transmembrane</keyword>
<dbReference type="GO" id="GO:0016020">
    <property type="term" value="C:membrane"/>
    <property type="evidence" value="ECO:0007669"/>
    <property type="project" value="UniProtKB-SubCell"/>
</dbReference>
<dbReference type="CDD" id="cd03127">
    <property type="entry name" value="tetraspanin_LEL"/>
    <property type="match status" value="1"/>
</dbReference>
<feature type="transmembrane region" description="Helical" evidence="5">
    <location>
        <begin position="233"/>
        <end position="256"/>
    </location>
</feature>
<sequence>MAGDAAVVNVPKMTFMKTESEYNMKSIRFLLLTITTMFIVIAGLMIVLGNSVYCHYHDFTFFYESAKVGRFMTPSILCVFLGLALMLISIFGFFGSLKQSTCMVNMYAAILILVFIFKLVIVILAFTMDTDKILRYVDVPVWNYNDPEIQAEVDFLQGSLGCCGSDSYLDYIGMEYKNNQSTVVVTKQLDNDIVSIVLPATCCVNTAEEFCSRMWSAGCKNALVNAIVQNATVIGVLGVSVMFINLLGIIFALLLARCIRKMKSVKALMLWKIKENMIMERQAEEMHKKEQETVYIEPQVSSTA</sequence>
<evidence type="ECO:0000313" key="7">
    <source>
        <dbReference type="RefSeq" id="XP_026742579.1"/>
    </source>
</evidence>
<dbReference type="RefSeq" id="XP_026742579.1">
    <property type="nucleotide sequence ID" value="XM_026886778.1"/>
</dbReference>
<evidence type="ECO:0000256" key="4">
    <source>
        <dbReference type="ARBA" id="ARBA00023136"/>
    </source>
</evidence>
<evidence type="ECO:0000256" key="1">
    <source>
        <dbReference type="ARBA" id="ARBA00004141"/>
    </source>
</evidence>
<evidence type="ECO:0000313" key="6">
    <source>
        <dbReference type="Proteomes" id="UP000322000"/>
    </source>
</evidence>
<dbReference type="PANTHER" id="PTHR19282">
    <property type="entry name" value="TETRASPANIN"/>
    <property type="match status" value="1"/>
</dbReference>
<organism evidence="6 7">
    <name type="scientific">Trichoplusia ni</name>
    <name type="common">Cabbage looper</name>
    <dbReference type="NCBI Taxonomy" id="7111"/>
    <lineage>
        <taxon>Eukaryota</taxon>
        <taxon>Metazoa</taxon>
        <taxon>Ecdysozoa</taxon>
        <taxon>Arthropoda</taxon>
        <taxon>Hexapoda</taxon>
        <taxon>Insecta</taxon>
        <taxon>Pterygota</taxon>
        <taxon>Neoptera</taxon>
        <taxon>Endopterygota</taxon>
        <taxon>Lepidoptera</taxon>
        <taxon>Glossata</taxon>
        <taxon>Ditrysia</taxon>
        <taxon>Noctuoidea</taxon>
        <taxon>Noctuidae</taxon>
        <taxon>Plusiinae</taxon>
        <taxon>Trichoplusia</taxon>
    </lineage>
</organism>
<evidence type="ECO:0000256" key="5">
    <source>
        <dbReference type="SAM" id="Phobius"/>
    </source>
</evidence>
<evidence type="ECO:0000256" key="2">
    <source>
        <dbReference type="ARBA" id="ARBA00022692"/>
    </source>
</evidence>
<dbReference type="PRINTS" id="PR00259">
    <property type="entry name" value="TMFOUR"/>
</dbReference>
<protein>
    <submittedName>
        <fullName evidence="7">Tetraspanin-14-like</fullName>
    </submittedName>
</protein>
<comment type="subcellular location">
    <subcellularLocation>
        <location evidence="1">Membrane</location>
        <topology evidence="1">Multi-pass membrane protein</topology>
    </subcellularLocation>
</comment>
<dbReference type="Proteomes" id="UP000322000">
    <property type="component" value="Chromosome 22"/>
</dbReference>
<feature type="transmembrane region" description="Helical" evidence="5">
    <location>
        <begin position="106"/>
        <end position="128"/>
    </location>
</feature>
<dbReference type="SUPFAM" id="SSF48652">
    <property type="entry name" value="Tetraspanin"/>
    <property type="match status" value="1"/>
</dbReference>
<feature type="transmembrane region" description="Helical" evidence="5">
    <location>
        <begin position="29"/>
        <end position="53"/>
    </location>
</feature>
<dbReference type="InterPro" id="IPR018499">
    <property type="entry name" value="Tetraspanin/Peripherin"/>
</dbReference>
<keyword evidence="3 5" id="KW-1133">Transmembrane helix</keyword>
<dbReference type="InParanoid" id="A0A7E5WPI0"/>
<gene>
    <name evidence="7" type="primary">LOC113504476</name>
</gene>
<dbReference type="KEGG" id="tnl:113504476"/>
<proteinExistence type="predicted"/>